<keyword evidence="3" id="KW-1185">Reference proteome</keyword>
<dbReference type="EMBL" id="JACTNZ010000011">
    <property type="protein sequence ID" value="KAG5523809.1"/>
    <property type="molecule type" value="Genomic_DNA"/>
</dbReference>
<name>A0AAV6I8X6_9ERIC</name>
<evidence type="ECO:0000313" key="2">
    <source>
        <dbReference type="EMBL" id="KAG5523809.1"/>
    </source>
</evidence>
<evidence type="ECO:0000313" key="3">
    <source>
        <dbReference type="Proteomes" id="UP000823749"/>
    </source>
</evidence>
<evidence type="ECO:0000256" key="1">
    <source>
        <dbReference type="SAM" id="MobiDB-lite"/>
    </source>
</evidence>
<accession>A0AAV6I8X6</accession>
<dbReference type="AlphaFoldDB" id="A0AAV6I8X6"/>
<feature type="compositionally biased region" description="Polar residues" evidence="1">
    <location>
        <begin position="72"/>
        <end position="82"/>
    </location>
</feature>
<sequence length="145" mass="16353">MLKHMENWSPVQVSSQTPPNKAEGRERASTSKDRSGPRKEPIGAEEAPKSWYEPVRRPYFEEETPFVGQGQGNNVPKTQGTFRNGPREDSLFEPIFEGQEEGMRSKYGDYAHDEHNYAHNHGHPGEGIGMGGKPLKSLDIWIYLG</sequence>
<gene>
    <name evidence="2" type="ORF">RHGRI_030711</name>
</gene>
<feature type="region of interest" description="Disordered" evidence="1">
    <location>
        <begin position="1"/>
        <end position="89"/>
    </location>
</feature>
<feature type="compositionally biased region" description="Basic and acidic residues" evidence="1">
    <location>
        <begin position="22"/>
        <end position="60"/>
    </location>
</feature>
<proteinExistence type="predicted"/>
<protein>
    <submittedName>
        <fullName evidence="2">Uncharacterized protein</fullName>
    </submittedName>
</protein>
<feature type="compositionally biased region" description="Polar residues" evidence="1">
    <location>
        <begin position="9"/>
        <end position="19"/>
    </location>
</feature>
<dbReference type="Proteomes" id="UP000823749">
    <property type="component" value="Chromosome 11"/>
</dbReference>
<comment type="caution">
    <text evidence="2">The sequence shown here is derived from an EMBL/GenBank/DDBJ whole genome shotgun (WGS) entry which is preliminary data.</text>
</comment>
<reference evidence="2" key="1">
    <citation type="submission" date="2020-08" db="EMBL/GenBank/DDBJ databases">
        <title>Plant Genome Project.</title>
        <authorList>
            <person name="Zhang R.-G."/>
        </authorList>
    </citation>
    <scope>NUCLEOTIDE SEQUENCE</scope>
    <source>
        <strain evidence="2">WSP0</strain>
        <tissue evidence="2">Leaf</tissue>
    </source>
</reference>
<organism evidence="2 3">
    <name type="scientific">Rhododendron griersonianum</name>
    <dbReference type="NCBI Taxonomy" id="479676"/>
    <lineage>
        <taxon>Eukaryota</taxon>
        <taxon>Viridiplantae</taxon>
        <taxon>Streptophyta</taxon>
        <taxon>Embryophyta</taxon>
        <taxon>Tracheophyta</taxon>
        <taxon>Spermatophyta</taxon>
        <taxon>Magnoliopsida</taxon>
        <taxon>eudicotyledons</taxon>
        <taxon>Gunneridae</taxon>
        <taxon>Pentapetalae</taxon>
        <taxon>asterids</taxon>
        <taxon>Ericales</taxon>
        <taxon>Ericaceae</taxon>
        <taxon>Ericoideae</taxon>
        <taxon>Rhodoreae</taxon>
        <taxon>Rhododendron</taxon>
    </lineage>
</organism>